<accession>A0A4Y6UA25</accession>
<protein>
    <submittedName>
        <fullName evidence="1">RloB domain-containing protein</fullName>
    </submittedName>
</protein>
<reference evidence="1 2" key="1">
    <citation type="submission" date="2019-03" db="EMBL/GenBank/DDBJ databases">
        <title>The complete genome sequence of Swingsia_sp. F3b2 LMG30590(T).</title>
        <authorList>
            <person name="Chua K.-O."/>
            <person name="Chan K.-G."/>
            <person name="See-Too W.-S."/>
        </authorList>
    </citation>
    <scope>NUCLEOTIDE SEQUENCE [LARGE SCALE GENOMIC DNA]</scope>
    <source>
        <strain evidence="1 2">F3b2</strain>
    </source>
</reference>
<dbReference type="OrthoDB" id="5919017at2"/>
<dbReference type="RefSeq" id="WP_141443768.1">
    <property type="nucleotide sequence ID" value="NZ_CP038231.1"/>
</dbReference>
<name>A0A4Y6UA25_9PROT</name>
<gene>
    <name evidence="1" type="ORF">E3E12_07610</name>
</gene>
<dbReference type="AlphaFoldDB" id="A0A4Y6UA25"/>
<keyword evidence="2" id="KW-1185">Reference proteome</keyword>
<sequence length="177" mass="20251">MGRSSRNQRSATISILVVCEGKAEENCLKHIKKLIGRGGKYNLKIVSVNGKGASNVLQRALNIRNYSNVYSAVFVFFDTDTDYNKQKFDKVVSRSTTRKCSIHCMPSDPCFEINLLELLGINVNPYSHLDPTGYLKDVFESEFRCKSHEIVWDKQGLTLKNFQSIKLFKPLFEYINK</sequence>
<dbReference type="Pfam" id="PF13707">
    <property type="entry name" value="RloB"/>
    <property type="match status" value="1"/>
</dbReference>
<organism evidence="1 2">
    <name type="scientific">Formicincola oecophyllae</name>
    <dbReference type="NCBI Taxonomy" id="2558361"/>
    <lineage>
        <taxon>Bacteria</taxon>
        <taxon>Pseudomonadati</taxon>
        <taxon>Pseudomonadota</taxon>
        <taxon>Alphaproteobacteria</taxon>
        <taxon>Acetobacterales</taxon>
        <taxon>Acetobacteraceae</taxon>
        <taxon>Formicincola</taxon>
    </lineage>
</organism>
<dbReference type="InterPro" id="IPR025591">
    <property type="entry name" value="RloB"/>
</dbReference>
<dbReference type="KEGG" id="swf:E3E12_07610"/>
<dbReference type="EMBL" id="CP038231">
    <property type="protein sequence ID" value="QDH14064.1"/>
    <property type="molecule type" value="Genomic_DNA"/>
</dbReference>
<evidence type="ECO:0000313" key="1">
    <source>
        <dbReference type="EMBL" id="QDH14064.1"/>
    </source>
</evidence>
<evidence type="ECO:0000313" key="2">
    <source>
        <dbReference type="Proteomes" id="UP000318709"/>
    </source>
</evidence>
<dbReference type="Proteomes" id="UP000318709">
    <property type="component" value="Chromosome"/>
</dbReference>
<proteinExistence type="predicted"/>